<proteinExistence type="predicted"/>
<dbReference type="EMBL" id="JABZFG010000001">
    <property type="protein sequence ID" value="MBW0602308.1"/>
    <property type="molecule type" value="Genomic_DNA"/>
</dbReference>
<keyword evidence="1" id="KW-0812">Transmembrane</keyword>
<dbReference type="AlphaFoldDB" id="A0A9Q3QD22"/>
<evidence type="ECO:0000313" key="3">
    <source>
        <dbReference type="Proteomes" id="UP000746160"/>
    </source>
</evidence>
<reference evidence="2" key="1">
    <citation type="journal article" date="2021" name="Genes Genomics">
        <title>Comparative genomic analysis of Mycoplasma anatis strains.</title>
        <authorList>
            <person name="Zhou Q."/>
            <person name="Mai K."/>
            <person name="Yang D."/>
            <person name="Liu J."/>
            <person name="Yan Z."/>
            <person name="Luo C."/>
            <person name="Tan Y."/>
            <person name="Cao S."/>
            <person name="Zhou Q."/>
            <person name="Chen L."/>
            <person name="Chen F."/>
        </authorList>
    </citation>
    <scope>NUCLEOTIDE SEQUENCE</scope>
    <source>
        <strain evidence="2">DP07</strain>
    </source>
</reference>
<comment type="caution">
    <text evidence="2">The sequence shown here is derived from an EMBL/GenBank/DDBJ whole genome shotgun (WGS) entry which is preliminary data.</text>
</comment>
<protein>
    <submittedName>
        <fullName evidence="2">Uncharacterized protein</fullName>
    </submittedName>
</protein>
<evidence type="ECO:0000313" key="2">
    <source>
        <dbReference type="EMBL" id="MBW0602308.1"/>
    </source>
</evidence>
<dbReference type="Proteomes" id="UP000746160">
    <property type="component" value="Unassembled WGS sequence"/>
</dbReference>
<dbReference type="RefSeq" id="WP_218743492.1">
    <property type="nucleotide sequence ID" value="NZ_JABZFG010000001.1"/>
</dbReference>
<name>A0A9Q3QD22_9BACT</name>
<organism evidence="2 3">
    <name type="scientific">Mycoplasmopsis anatis</name>
    <dbReference type="NCBI Taxonomy" id="171279"/>
    <lineage>
        <taxon>Bacteria</taxon>
        <taxon>Bacillati</taxon>
        <taxon>Mycoplasmatota</taxon>
        <taxon>Mycoplasmoidales</taxon>
        <taxon>Metamycoplasmataceae</taxon>
        <taxon>Mycoplasmopsis</taxon>
    </lineage>
</organism>
<feature type="transmembrane region" description="Helical" evidence="1">
    <location>
        <begin position="12"/>
        <end position="32"/>
    </location>
</feature>
<keyword evidence="1" id="KW-0472">Membrane</keyword>
<keyword evidence="1" id="KW-1133">Transmembrane helix</keyword>
<gene>
    <name evidence="2" type="ORF">MADP07_00015</name>
</gene>
<sequence>MSKTNKKNKIIYASAGISAGIGLGLGTLNFVLHENMFRTNSVKKISKFEELIKREMNLVN</sequence>
<evidence type="ECO:0000256" key="1">
    <source>
        <dbReference type="SAM" id="Phobius"/>
    </source>
</evidence>
<accession>A0A9Q3QD22</accession>